<evidence type="ECO:0000313" key="3">
    <source>
        <dbReference type="Proteomes" id="UP000260983"/>
    </source>
</evidence>
<reference evidence="2 3" key="1">
    <citation type="submission" date="2018-08" db="EMBL/GenBank/DDBJ databases">
        <title>A genome reference for cultivated species of the human gut microbiota.</title>
        <authorList>
            <person name="Zou Y."/>
            <person name="Xue W."/>
            <person name="Luo G."/>
        </authorList>
    </citation>
    <scope>NUCLEOTIDE SEQUENCE [LARGE SCALE GENOMIC DNA]</scope>
    <source>
        <strain evidence="2 3">OM05-15BH</strain>
    </source>
</reference>
<name>A0A3E5BIL0_9BACE</name>
<keyword evidence="1" id="KW-0472">Membrane</keyword>
<evidence type="ECO:0000313" key="2">
    <source>
        <dbReference type="EMBL" id="RGN37416.1"/>
    </source>
</evidence>
<keyword evidence="1" id="KW-1133">Transmembrane helix</keyword>
<dbReference type="EMBL" id="QSUL01000004">
    <property type="protein sequence ID" value="RGN37416.1"/>
    <property type="molecule type" value="Genomic_DNA"/>
</dbReference>
<sequence>MKKEESLRHYLPAIGYAMIILIMFQLSMPAYAHPQDKKGDKSAQSTTVSGHSILLNGIGLAYSYEYAFAPRATLVFSAGSSYSYGKLLGLEMDSDNGFYFSTKDYHLVTGDIAIEPRFYYNLQKRHRKDKRTFGNSGGYLSVNFGYSFPIAITNGWKAASIYTITPYWGFRRVWKHFLLDLAGGVGYNGSTNGTSSIRPTLKIGLGYRF</sequence>
<feature type="transmembrane region" description="Helical" evidence="1">
    <location>
        <begin position="13"/>
        <end position="32"/>
    </location>
</feature>
<comment type="caution">
    <text evidence="2">The sequence shown here is derived from an EMBL/GenBank/DDBJ whole genome shotgun (WGS) entry which is preliminary data.</text>
</comment>
<organism evidence="2 3">
    <name type="scientific">Bacteroides oleiciplenus</name>
    <dbReference type="NCBI Taxonomy" id="626931"/>
    <lineage>
        <taxon>Bacteria</taxon>
        <taxon>Pseudomonadati</taxon>
        <taxon>Bacteroidota</taxon>
        <taxon>Bacteroidia</taxon>
        <taxon>Bacteroidales</taxon>
        <taxon>Bacteroidaceae</taxon>
        <taxon>Bacteroides</taxon>
    </lineage>
</organism>
<dbReference type="AlphaFoldDB" id="A0A3E5BIL0"/>
<dbReference type="RefSeq" id="WP_009127253.1">
    <property type="nucleotide sequence ID" value="NZ_CABKRN010000001.1"/>
</dbReference>
<proteinExistence type="predicted"/>
<keyword evidence="1" id="KW-0812">Transmembrane</keyword>
<dbReference type="Proteomes" id="UP000260983">
    <property type="component" value="Unassembled WGS sequence"/>
</dbReference>
<evidence type="ECO:0008006" key="4">
    <source>
        <dbReference type="Google" id="ProtNLM"/>
    </source>
</evidence>
<evidence type="ECO:0000256" key="1">
    <source>
        <dbReference type="SAM" id="Phobius"/>
    </source>
</evidence>
<gene>
    <name evidence="2" type="ORF">DXB65_07920</name>
</gene>
<accession>A0A3E5BIL0</accession>
<protein>
    <recommendedName>
        <fullName evidence="4">DUF3575 domain-containing protein</fullName>
    </recommendedName>
</protein>